<dbReference type="EMBL" id="CP036532">
    <property type="protein sequence ID" value="QBK30053.1"/>
    <property type="molecule type" value="Genomic_DNA"/>
</dbReference>
<keyword evidence="2" id="KW-1185">Reference proteome</keyword>
<dbReference type="Proteomes" id="UP000293719">
    <property type="component" value="Chromosome"/>
</dbReference>
<evidence type="ECO:0000313" key="2">
    <source>
        <dbReference type="Proteomes" id="UP000293719"/>
    </source>
</evidence>
<dbReference type="KEGG" id="rpod:E0E05_05235"/>
<accession>A0A4P6UZT8</accession>
<proteinExistence type="predicted"/>
<protein>
    <submittedName>
        <fullName evidence="1">DUF2267 domain-containing protein</fullName>
    </submittedName>
</protein>
<evidence type="ECO:0000313" key="1">
    <source>
        <dbReference type="EMBL" id="QBK30053.1"/>
    </source>
</evidence>
<dbReference type="AlphaFoldDB" id="A0A4P6UZT8"/>
<reference evidence="1 2" key="1">
    <citation type="journal article" date="2017" name="Int. J. Syst. Evol. Microbiol.">
        <title>Roseitalea porphyridii gen. nov., sp. nov., isolated from a red alga, and reclassification of Hoeflea suaedae Chung et al. 2013 as Pseudohoeflea suaedae gen. nov., comb. nov.</title>
        <authorList>
            <person name="Hyeon J.W."/>
            <person name="Jeong S.E."/>
            <person name="Baek K."/>
            <person name="Jeon C.O."/>
        </authorList>
    </citation>
    <scope>NUCLEOTIDE SEQUENCE [LARGE SCALE GENOMIC DNA]</scope>
    <source>
        <strain evidence="1 2">MA7-20</strain>
    </source>
</reference>
<organism evidence="1 2">
    <name type="scientific">Roseitalea porphyridii</name>
    <dbReference type="NCBI Taxonomy" id="1852022"/>
    <lineage>
        <taxon>Bacteria</taxon>
        <taxon>Pseudomonadati</taxon>
        <taxon>Pseudomonadota</taxon>
        <taxon>Alphaproteobacteria</taxon>
        <taxon>Hyphomicrobiales</taxon>
        <taxon>Ahrensiaceae</taxon>
        <taxon>Roseitalea</taxon>
    </lineage>
</organism>
<dbReference type="RefSeq" id="WP_131615758.1">
    <property type="nucleotide sequence ID" value="NZ_CP036532.1"/>
</dbReference>
<dbReference type="GeneID" id="90766694"/>
<sequence length="123" mass="12474">MDELINRITTSVGIDADKAENAVGMILGFLQSEGPQDKIAEMLDAMPGARDLIEKAGGGGGGMLGGMMGGGVMGLGSKLMGLGLGMGEISGISKETISYAKEQAGDEPVDEVINSIPGLSQFV</sequence>
<dbReference type="OrthoDB" id="7907231at2"/>
<name>A0A4P6UZT8_9HYPH</name>
<gene>
    <name evidence="1" type="ORF">E0E05_05235</name>
</gene>